<dbReference type="RefSeq" id="WP_035393081.1">
    <property type="nucleotide sequence ID" value="NZ_CP117834.1"/>
</dbReference>
<proteinExistence type="predicted"/>
<keyword evidence="1" id="KW-0812">Transmembrane</keyword>
<gene>
    <name evidence="2" type="ORF">PQ477_12210</name>
</gene>
<keyword evidence="1" id="KW-1133">Transmembrane helix</keyword>
<keyword evidence="1" id="KW-0472">Membrane</keyword>
<feature type="transmembrane region" description="Helical" evidence="1">
    <location>
        <begin position="185"/>
        <end position="206"/>
    </location>
</feature>
<feature type="transmembrane region" description="Helical" evidence="1">
    <location>
        <begin position="95"/>
        <end position="119"/>
    </location>
</feature>
<feature type="transmembrane region" description="Helical" evidence="1">
    <location>
        <begin position="29"/>
        <end position="49"/>
    </location>
</feature>
<sequence>MLLGTIINAAAIAVASLIGVRIRNVPEDISKLVMQALSLALIVIGIQMAVTGENFLIIIISLTSGALLGCWLQIDERLNQLGQWLGTKIGKNSQGNVAQAFVSSTLIFATGAMAIIGPLEAALRGDHSLLFTKSSIDGFSALIISSTLGIGVLFAAIPVFLYQASITLLANQIDAFVPDMLMDMIIAEITCIGGILILAIGLNLLNVINVKIANLLPSLVIVVVLVVSFQRFLM</sequence>
<evidence type="ECO:0000256" key="1">
    <source>
        <dbReference type="SAM" id="Phobius"/>
    </source>
</evidence>
<evidence type="ECO:0000313" key="3">
    <source>
        <dbReference type="Proteomes" id="UP001215143"/>
    </source>
</evidence>
<accession>A0ABY7VZZ3</accession>
<dbReference type="EMBL" id="CP117834">
    <property type="protein sequence ID" value="WDF02285.1"/>
    <property type="molecule type" value="Genomic_DNA"/>
</dbReference>
<feature type="transmembrane region" description="Helical" evidence="1">
    <location>
        <begin position="55"/>
        <end position="74"/>
    </location>
</feature>
<evidence type="ECO:0000313" key="2">
    <source>
        <dbReference type="EMBL" id="WDF02285.1"/>
    </source>
</evidence>
<feature type="transmembrane region" description="Helical" evidence="1">
    <location>
        <begin position="212"/>
        <end position="233"/>
    </location>
</feature>
<protein>
    <submittedName>
        <fullName evidence="2">DUF554 domain-containing protein</fullName>
    </submittedName>
</protein>
<dbReference type="InterPro" id="IPR007563">
    <property type="entry name" value="DUF554"/>
</dbReference>
<reference evidence="2 3" key="1">
    <citation type="submission" date="2023-02" db="EMBL/GenBank/DDBJ databases">
        <authorList>
            <person name="Liu G."/>
        </authorList>
    </citation>
    <scope>NUCLEOTIDE SEQUENCE [LARGE SCALE GENOMIC DNA]</scope>
    <source>
        <strain evidence="2 3">DSM 23008</strain>
    </source>
</reference>
<name>A0ABY7VZZ3_9BACI</name>
<dbReference type="PANTHER" id="PTHR36111:SF2">
    <property type="entry name" value="INNER MEMBRANE PROTEIN"/>
    <property type="match status" value="1"/>
</dbReference>
<dbReference type="Pfam" id="PF04474">
    <property type="entry name" value="DUF554"/>
    <property type="match status" value="1"/>
</dbReference>
<feature type="transmembrane region" description="Helical" evidence="1">
    <location>
        <begin position="6"/>
        <end position="22"/>
    </location>
</feature>
<feature type="transmembrane region" description="Helical" evidence="1">
    <location>
        <begin position="139"/>
        <end position="164"/>
    </location>
</feature>
<dbReference type="Proteomes" id="UP001215143">
    <property type="component" value="Chromosome"/>
</dbReference>
<organism evidence="2 3">
    <name type="scientific">Shouchella hunanensis</name>
    <dbReference type="NCBI Taxonomy" id="766894"/>
    <lineage>
        <taxon>Bacteria</taxon>
        <taxon>Bacillati</taxon>
        <taxon>Bacillota</taxon>
        <taxon>Bacilli</taxon>
        <taxon>Bacillales</taxon>
        <taxon>Bacillaceae</taxon>
        <taxon>Shouchella</taxon>
    </lineage>
</organism>
<keyword evidence="3" id="KW-1185">Reference proteome</keyword>
<dbReference type="PANTHER" id="PTHR36111">
    <property type="entry name" value="INNER MEMBRANE PROTEIN-RELATED"/>
    <property type="match status" value="1"/>
</dbReference>